<reference evidence="1" key="1">
    <citation type="submission" date="2020-06" db="EMBL/GenBank/DDBJ databases">
        <title>Unique genomic features of the anaerobic methanotrophic archaea.</title>
        <authorList>
            <person name="Chadwick G.L."/>
            <person name="Skennerton C.T."/>
            <person name="Laso-Perez R."/>
            <person name="Leu A.O."/>
            <person name="Speth D.R."/>
            <person name="Yu H."/>
            <person name="Morgan-Lang C."/>
            <person name="Hatzenpichler R."/>
            <person name="Goudeau D."/>
            <person name="Malmstrom R."/>
            <person name="Brazelton W.J."/>
            <person name="Woyke T."/>
            <person name="Hallam S.J."/>
            <person name="Tyson G.W."/>
            <person name="Wegener G."/>
            <person name="Boetius A."/>
            <person name="Orphan V."/>
        </authorList>
    </citation>
    <scope>NUCLEOTIDE SEQUENCE</scope>
</reference>
<accession>A0A7G9Z5U6</accession>
<name>A0A7G9Z5U6_9EURY</name>
<evidence type="ECO:0000313" key="1">
    <source>
        <dbReference type="EMBL" id="QNO55630.1"/>
    </source>
</evidence>
<gene>
    <name evidence="1" type="ORF">AMFAPHJD_00004</name>
</gene>
<protein>
    <submittedName>
        <fullName evidence="1">Uncharacterized protein</fullName>
    </submittedName>
</protein>
<dbReference type="AlphaFoldDB" id="A0A7G9Z5U6"/>
<organism evidence="1">
    <name type="scientific">Candidatus Methanophaga sp. ANME-1 ERB7</name>
    <dbReference type="NCBI Taxonomy" id="2759913"/>
    <lineage>
        <taxon>Archaea</taxon>
        <taxon>Methanobacteriati</taxon>
        <taxon>Methanobacteriota</taxon>
        <taxon>Stenosarchaea group</taxon>
        <taxon>Methanomicrobia</taxon>
        <taxon>Candidatus Methanophagales</taxon>
        <taxon>Candidatus Methanophagaceae</taxon>
        <taxon>Candidatus Methanophaga</taxon>
    </lineage>
</organism>
<sequence length="210" mass="23822">MRREIIGSILVLAVIAGSIGVISAQKHFGMQAPAMGHQRFGGAGWMSQLTEEQRDDVQQQMHDFQQQICDQYNLSCPGGPLSNLTDEERADVRQQMWMFQRGQKNDTRDFRQQICDQHNLFCPGGPLSNLTDEERADVQQQIHEFRQGQRNATQVFHQAQKQEVEVFWQQICDQYNITDSIGPKFMYGDGHGFRGNKGSHKQGHGPGFGG</sequence>
<dbReference type="EMBL" id="MT631624">
    <property type="protein sequence ID" value="QNO55630.1"/>
    <property type="molecule type" value="Genomic_DNA"/>
</dbReference>
<proteinExistence type="predicted"/>